<dbReference type="PANTHER" id="PTHR30480">
    <property type="entry name" value="BETA-HEXOSAMINIDASE-RELATED"/>
    <property type="match status" value="1"/>
</dbReference>
<comment type="catalytic activity">
    <reaction evidence="1">
        <text>Hydrolysis of terminal non-reducing N-acetyl-D-hexosamine residues in N-acetyl-beta-D-hexosaminides.</text>
        <dbReference type="EC" id="3.2.1.52"/>
    </reaction>
</comment>
<evidence type="ECO:0000256" key="1">
    <source>
        <dbReference type="ARBA" id="ARBA00001231"/>
    </source>
</evidence>
<protein>
    <recommendedName>
        <fullName evidence="3">beta-N-acetylhexosaminidase</fullName>
        <ecNumber evidence="3">3.2.1.52</ecNumber>
    </recommendedName>
</protein>
<name>A0A344L3X2_9PSEU</name>
<dbReference type="InterPro" id="IPR036881">
    <property type="entry name" value="Glyco_hydro_3_C_sf"/>
</dbReference>
<dbReference type="InterPro" id="IPR017853">
    <property type="entry name" value="GH"/>
</dbReference>
<dbReference type="RefSeq" id="WP_418190813.1">
    <property type="nucleotide sequence ID" value="NZ_CP015163.1"/>
</dbReference>
<keyword evidence="4" id="KW-0378">Hydrolase</keyword>
<dbReference type="Proteomes" id="UP000250434">
    <property type="component" value="Chromosome"/>
</dbReference>
<reference evidence="9 10" key="1">
    <citation type="submission" date="2016-04" db="EMBL/GenBank/DDBJ databases">
        <title>Complete genome sequence and analysis of deep-sea sediment isolate, Amycolatopsis sp. WP1.</title>
        <authorList>
            <person name="Wang H."/>
            <person name="Chen S."/>
            <person name="Wu Q."/>
        </authorList>
    </citation>
    <scope>NUCLEOTIDE SEQUENCE [LARGE SCALE GENOMIC DNA]</scope>
    <source>
        <strain evidence="9 10">WP1</strain>
    </source>
</reference>
<keyword evidence="10" id="KW-1185">Reference proteome</keyword>
<dbReference type="InterPro" id="IPR002772">
    <property type="entry name" value="Glyco_hydro_3_C"/>
</dbReference>
<evidence type="ECO:0000259" key="8">
    <source>
        <dbReference type="Pfam" id="PF01915"/>
    </source>
</evidence>
<dbReference type="EMBL" id="CP015163">
    <property type="protein sequence ID" value="AXB42746.1"/>
    <property type="molecule type" value="Genomic_DNA"/>
</dbReference>
<dbReference type="PANTHER" id="PTHR30480:SF13">
    <property type="entry name" value="BETA-HEXOSAMINIDASE"/>
    <property type="match status" value="1"/>
</dbReference>
<evidence type="ECO:0000256" key="2">
    <source>
        <dbReference type="ARBA" id="ARBA00005336"/>
    </source>
</evidence>
<evidence type="ECO:0000256" key="4">
    <source>
        <dbReference type="ARBA" id="ARBA00022801"/>
    </source>
</evidence>
<dbReference type="GO" id="GO:0009254">
    <property type="term" value="P:peptidoglycan turnover"/>
    <property type="evidence" value="ECO:0007669"/>
    <property type="project" value="TreeGrafter"/>
</dbReference>
<gene>
    <name evidence="9" type="ORF">A4R43_09570</name>
</gene>
<dbReference type="InterPro" id="IPR050226">
    <property type="entry name" value="NagZ_Beta-hexosaminidase"/>
</dbReference>
<dbReference type="GO" id="GO:0005975">
    <property type="term" value="P:carbohydrate metabolic process"/>
    <property type="evidence" value="ECO:0007669"/>
    <property type="project" value="InterPro"/>
</dbReference>
<evidence type="ECO:0000259" key="7">
    <source>
        <dbReference type="Pfam" id="PF00933"/>
    </source>
</evidence>
<keyword evidence="6" id="KW-0732">Signal</keyword>
<accession>A0A344L3X2</accession>
<evidence type="ECO:0000256" key="5">
    <source>
        <dbReference type="ARBA" id="ARBA00023295"/>
    </source>
</evidence>
<dbReference type="SUPFAM" id="SSF51445">
    <property type="entry name" value="(Trans)glycosidases"/>
    <property type="match status" value="1"/>
</dbReference>
<dbReference type="SUPFAM" id="SSF52279">
    <property type="entry name" value="Beta-D-glucan exohydrolase, C-terminal domain"/>
    <property type="match status" value="1"/>
</dbReference>
<dbReference type="GO" id="GO:0004563">
    <property type="term" value="F:beta-N-acetylhexosaminidase activity"/>
    <property type="evidence" value="ECO:0007669"/>
    <property type="project" value="UniProtKB-EC"/>
</dbReference>
<dbReference type="Pfam" id="PF01915">
    <property type="entry name" value="Glyco_hydro_3_C"/>
    <property type="match status" value="1"/>
</dbReference>
<sequence length="606" mass="63421">MPRGHASSRTKGIRALTLTCAGLLGAGVLSAAVPATATEAHGADTAVAARALRGMTLEQKIGQLFVVTVYGKSATDAHPMNQQMYGVATPAEVVRKHQVGGVIYFNNDDADNVDDPAQLARFSNGLQRAALSSGAHIPLITSIDQEGGQTTRISAPATEYPSSMAVGSTRSAENARKLAAVNARELRAMGINQNFAPVADVNSNPLNPVIGTRSFSSQPGLASELVAAEVQGYQNSGRRTETVSTSAKHFPGHGDADTDSHTGLPIINRSEADWRKIDLPPFQAAMAQGADSIMSAHISMPSLDPSGAPATLSKPIMTGLLRDELGYDGVVVTDALRMDAIRKLYPDEEAPVLALEAGADQMLLPGDFAAAVKGVSDAVKTGRLSEERIEQSVLRVLKLKVKRGIFTKPLVDERAVGKIVGSKQHRAAIAKITDQATTVLRNDAGLLPLKQPGKVLVTGWSKADFPGYPADPVTSLAKQLSGTAKPTGENPAEADIAAAVEAAKQADTVVVLANGLRTSPAQVSLLKAVQATGKPVVAVSIQEPYDPAFADAATWVATYDWRDVSMSTLSKVLLGKLSPSGKLPVDIPAAGDPGQLLFPFGHGLTW</sequence>
<feature type="signal peptide" evidence="6">
    <location>
        <begin position="1"/>
        <end position="31"/>
    </location>
</feature>
<dbReference type="FunFam" id="3.20.20.300:FF:000014">
    <property type="entry name" value="Beta-hexosaminidase, lipoprotein"/>
    <property type="match status" value="1"/>
</dbReference>
<dbReference type="Pfam" id="PF00933">
    <property type="entry name" value="Glyco_hydro_3"/>
    <property type="match status" value="1"/>
</dbReference>
<dbReference type="Gene3D" id="3.20.20.300">
    <property type="entry name" value="Glycoside hydrolase, family 3, N-terminal domain"/>
    <property type="match status" value="1"/>
</dbReference>
<comment type="similarity">
    <text evidence="2">Belongs to the glycosyl hydrolase 3 family.</text>
</comment>
<dbReference type="InterPro" id="IPR036962">
    <property type="entry name" value="Glyco_hydro_3_N_sf"/>
</dbReference>
<dbReference type="Gene3D" id="3.40.50.1700">
    <property type="entry name" value="Glycoside hydrolase family 3 C-terminal domain"/>
    <property type="match status" value="1"/>
</dbReference>
<dbReference type="InterPro" id="IPR001764">
    <property type="entry name" value="Glyco_hydro_3_N"/>
</dbReference>
<keyword evidence="5" id="KW-0326">Glycosidase</keyword>
<dbReference type="KEGG" id="aab:A4R43_09570"/>
<evidence type="ECO:0000313" key="9">
    <source>
        <dbReference type="EMBL" id="AXB42746.1"/>
    </source>
</evidence>
<feature type="domain" description="Glycoside hydrolase family 3 N-terminal" evidence="7">
    <location>
        <begin position="56"/>
        <end position="399"/>
    </location>
</feature>
<evidence type="ECO:0000256" key="3">
    <source>
        <dbReference type="ARBA" id="ARBA00012663"/>
    </source>
</evidence>
<feature type="chain" id="PRO_5038622977" description="beta-N-acetylhexosaminidase" evidence="6">
    <location>
        <begin position="32"/>
        <end position="606"/>
    </location>
</feature>
<organism evidence="9 10">
    <name type="scientific">Amycolatopsis albispora</name>
    <dbReference type="NCBI Taxonomy" id="1804986"/>
    <lineage>
        <taxon>Bacteria</taxon>
        <taxon>Bacillati</taxon>
        <taxon>Actinomycetota</taxon>
        <taxon>Actinomycetes</taxon>
        <taxon>Pseudonocardiales</taxon>
        <taxon>Pseudonocardiaceae</taxon>
        <taxon>Amycolatopsis</taxon>
    </lineage>
</organism>
<evidence type="ECO:0000256" key="6">
    <source>
        <dbReference type="SAM" id="SignalP"/>
    </source>
</evidence>
<feature type="domain" description="Glycoside hydrolase family 3 C-terminal" evidence="8">
    <location>
        <begin position="438"/>
        <end position="605"/>
    </location>
</feature>
<evidence type="ECO:0000313" key="10">
    <source>
        <dbReference type="Proteomes" id="UP000250434"/>
    </source>
</evidence>
<dbReference type="EC" id="3.2.1.52" evidence="3"/>
<dbReference type="AlphaFoldDB" id="A0A344L3X2"/>
<proteinExistence type="inferred from homology"/>